<comment type="caution">
    <text evidence="1">The sequence shown here is derived from an EMBL/GenBank/DDBJ whole genome shotgun (WGS) entry which is preliminary data.</text>
</comment>
<keyword evidence="2" id="KW-1185">Reference proteome</keyword>
<proteinExistence type="predicted"/>
<dbReference type="VEuPathDB" id="FungiDB:VP01_7781g1"/>
<dbReference type="AlphaFoldDB" id="A0A0L6UB90"/>
<name>A0A0L6UB90_9BASI</name>
<evidence type="ECO:0000313" key="1">
    <source>
        <dbReference type="EMBL" id="KNZ45819.1"/>
    </source>
</evidence>
<dbReference type="EMBL" id="LAVV01013251">
    <property type="protein sequence ID" value="KNZ45819.1"/>
    <property type="molecule type" value="Genomic_DNA"/>
</dbReference>
<feature type="non-terminal residue" evidence="1">
    <location>
        <position position="1"/>
    </location>
</feature>
<gene>
    <name evidence="1" type="ORF">VP01_7781g1</name>
</gene>
<sequence length="133" mass="14799">DRGRRSRVFLETCGVVVRAEWCPPVVGAEVWKVQSNKRVMFGGLDRMDVNFPKKLKWKEMAEPSVLASGKNKAAELAKWALGGESQVTLSLMELASVSLMMAEELILVIRESAGLKADRNHVSFDVQLGKARR</sequence>
<evidence type="ECO:0000313" key="2">
    <source>
        <dbReference type="Proteomes" id="UP000037035"/>
    </source>
</evidence>
<organism evidence="1 2">
    <name type="scientific">Puccinia sorghi</name>
    <dbReference type="NCBI Taxonomy" id="27349"/>
    <lineage>
        <taxon>Eukaryota</taxon>
        <taxon>Fungi</taxon>
        <taxon>Dikarya</taxon>
        <taxon>Basidiomycota</taxon>
        <taxon>Pucciniomycotina</taxon>
        <taxon>Pucciniomycetes</taxon>
        <taxon>Pucciniales</taxon>
        <taxon>Pucciniaceae</taxon>
        <taxon>Puccinia</taxon>
    </lineage>
</organism>
<dbReference type="Proteomes" id="UP000037035">
    <property type="component" value="Unassembled WGS sequence"/>
</dbReference>
<protein>
    <submittedName>
        <fullName evidence="1">Uncharacterized protein</fullName>
    </submittedName>
</protein>
<reference evidence="1 2" key="1">
    <citation type="submission" date="2015-08" db="EMBL/GenBank/DDBJ databases">
        <title>Next Generation Sequencing and Analysis of the Genome of Puccinia sorghi L Schw, the Causal Agent of Maize Common Rust.</title>
        <authorList>
            <person name="Rochi L."/>
            <person name="Burguener G."/>
            <person name="Darino M."/>
            <person name="Turjanski A."/>
            <person name="Kreff E."/>
            <person name="Dieguez M.J."/>
            <person name="Sacco F."/>
        </authorList>
    </citation>
    <scope>NUCLEOTIDE SEQUENCE [LARGE SCALE GENOMIC DNA]</scope>
    <source>
        <strain evidence="1 2">RO10H11247</strain>
    </source>
</reference>
<accession>A0A0L6UB90</accession>